<sequence>MALRNGLPLSVAVGVILLAFPCQAYHPPGDPEGQVCLHTTQGPGWSGWATTTYGAGLYSEEDEVKVKLLTAILQPLLIGGSLVCIAVSTLCYWCLYIRPDPLTFIPARAVVPDDLKGRWKYGLFDC</sequence>
<keyword evidence="1" id="KW-1133">Transmembrane helix</keyword>
<evidence type="ECO:0000313" key="3">
    <source>
        <dbReference type="EMBL" id="CAE8686400.1"/>
    </source>
</evidence>
<evidence type="ECO:0000256" key="2">
    <source>
        <dbReference type="SAM" id="SignalP"/>
    </source>
</evidence>
<gene>
    <name evidence="3" type="ORF">PGLA2088_LOCUS24956</name>
</gene>
<protein>
    <submittedName>
        <fullName evidence="3">Uncharacterized protein</fullName>
    </submittedName>
</protein>
<comment type="caution">
    <text evidence="3">The sequence shown here is derived from an EMBL/GenBank/DDBJ whole genome shotgun (WGS) entry which is preliminary data.</text>
</comment>
<dbReference type="Proteomes" id="UP000626109">
    <property type="component" value="Unassembled WGS sequence"/>
</dbReference>
<organism evidence="3 4">
    <name type="scientific">Polarella glacialis</name>
    <name type="common">Dinoflagellate</name>
    <dbReference type="NCBI Taxonomy" id="89957"/>
    <lineage>
        <taxon>Eukaryota</taxon>
        <taxon>Sar</taxon>
        <taxon>Alveolata</taxon>
        <taxon>Dinophyceae</taxon>
        <taxon>Suessiales</taxon>
        <taxon>Suessiaceae</taxon>
        <taxon>Polarella</taxon>
    </lineage>
</organism>
<keyword evidence="2" id="KW-0732">Signal</keyword>
<feature type="chain" id="PRO_5032576346" evidence="2">
    <location>
        <begin position="25"/>
        <end position="126"/>
    </location>
</feature>
<proteinExistence type="predicted"/>
<feature type="signal peptide" evidence="2">
    <location>
        <begin position="1"/>
        <end position="24"/>
    </location>
</feature>
<accession>A0A813JQV5</accession>
<evidence type="ECO:0000313" key="4">
    <source>
        <dbReference type="Proteomes" id="UP000626109"/>
    </source>
</evidence>
<name>A0A813JQV5_POLGL</name>
<keyword evidence="1" id="KW-0812">Transmembrane</keyword>
<keyword evidence="1" id="KW-0472">Membrane</keyword>
<dbReference type="AlphaFoldDB" id="A0A813JQV5"/>
<feature type="transmembrane region" description="Helical" evidence="1">
    <location>
        <begin position="72"/>
        <end position="95"/>
    </location>
</feature>
<reference evidence="3" key="1">
    <citation type="submission" date="2021-02" db="EMBL/GenBank/DDBJ databases">
        <authorList>
            <person name="Dougan E. K."/>
            <person name="Rhodes N."/>
            <person name="Thang M."/>
            <person name="Chan C."/>
        </authorList>
    </citation>
    <scope>NUCLEOTIDE SEQUENCE</scope>
</reference>
<evidence type="ECO:0000256" key="1">
    <source>
        <dbReference type="SAM" id="Phobius"/>
    </source>
</evidence>
<dbReference type="EMBL" id="CAJNNW010026581">
    <property type="protein sequence ID" value="CAE8686400.1"/>
    <property type="molecule type" value="Genomic_DNA"/>
</dbReference>